<dbReference type="Pfam" id="PF00646">
    <property type="entry name" value="F-box"/>
    <property type="match status" value="1"/>
</dbReference>
<dbReference type="PROSITE" id="PS50181">
    <property type="entry name" value="FBOX"/>
    <property type="match status" value="1"/>
</dbReference>
<dbReference type="InterPro" id="IPR036047">
    <property type="entry name" value="F-box-like_dom_sf"/>
</dbReference>
<proteinExistence type="predicted"/>
<dbReference type="EMBL" id="CABITT030000008">
    <property type="protein sequence ID" value="VVB13011.1"/>
    <property type="molecule type" value="Genomic_DNA"/>
</dbReference>
<keyword evidence="3" id="KW-1185">Reference proteome</keyword>
<dbReference type="InterPro" id="IPR015915">
    <property type="entry name" value="Kelch-typ_b-propeller"/>
</dbReference>
<dbReference type="Proteomes" id="UP000489600">
    <property type="component" value="Unassembled WGS sequence"/>
</dbReference>
<dbReference type="OrthoDB" id="5803581at2759"/>
<dbReference type="CDD" id="cd22152">
    <property type="entry name" value="F-box_AtAFR-like"/>
    <property type="match status" value="1"/>
</dbReference>
<dbReference type="SMART" id="SM00256">
    <property type="entry name" value="FBOX"/>
    <property type="match status" value="1"/>
</dbReference>
<dbReference type="SMART" id="SM00612">
    <property type="entry name" value="Kelch"/>
    <property type="match status" value="2"/>
</dbReference>
<evidence type="ECO:0000313" key="2">
    <source>
        <dbReference type="EMBL" id="VVB13011.1"/>
    </source>
</evidence>
<dbReference type="InterPro" id="IPR050354">
    <property type="entry name" value="F-box/kelch-repeat_ARATH"/>
</dbReference>
<organism evidence="2 3">
    <name type="scientific">Arabis nemorensis</name>
    <dbReference type="NCBI Taxonomy" id="586526"/>
    <lineage>
        <taxon>Eukaryota</taxon>
        <taxon>Viridiplantae</taxon>
        <taxon>Streptophyta</taxon>
        <taxon>Embryophyta</taxon>
        <taxon>Tracheophyta</taxon>
        <taxon>Spermatophyta</taxon>
        <taxon>Magnoliopsida</taxon>
        <taxon>eudicotyledons</taxon>
        <taxon>Gunneridae</taxon>
        <taxon>Pentapetalae</taxon>
        <taxon>rosids</taxon>
        <taxon>malvids</taxon>
        <taxon>Brassicales</taxon>
        <taxon>Brassicaceae</taxon>
        <taxon>Arabideae</taxon>
        <taxon>Arabis</taxon>
    </lineage>
</organism>
<accession>A0A565CHN6</accession>
<dbReference type="Gene3D" id="2.120.10.80">
    <property type="entry name" value="Kelch-type beta propeller"/>
    <property type="match status" value="1"/>
</dbReference>
<dbReference type="SUPFAM" id="SSF117281">
    <property type="entry name" value="Kelch motif"/>
    <property type="match status" value="1"/>
</dbReference>
<protein>
    <recommendedName>
        <fullName evidence="1">F-box domain-containing protein</fullName>
    </recommendedName>
</protein>
<comment type="caution">
    <text evidence="2">The sequence shown here is derived from an EMBL/GenBank/DDBJ whole genome shotgun (WGS) entry which is preliminary data.</text>
</comment>
<dbReference type="InterPro" id="IPR001810">
    <property type="entry name" value="F-box_dom"/>
</dbReference>
<dbReference type="Pfam" id="PF25210">
    <property type="entry name" value="Kelch_FKB95"/>
    <property type="match status" value="1"/>
</dbReference>
<dbReference type="SUPFAM" id="SSF81383">
    <property type="entry name" value="F-box domain"/>
    <property type="match status" value="1"/>
</dbReference>
<evidence type="ECO:0000313" key="3">
    <source>
        <dbReference type="Proteomes" id="UP000489600"/>
    </source>
</evidence>
<dbReference type="PANTHER" id="PTHR24414:SF127">
    <property type="entry name" value="F-BOX ASSOCIATED DOMAIN-CONTAINING PROTEIN"/>
    <property type="match status" value="1"/>
</dbReference>
<gene>
    <name evidence="2" type="ORF">ANE_LOCUS23455</name>
</gene>
<dbReference type="AlphaFoldDB" id="A0A565CHN6"/>
<dbReference type="InterPro" id="IPR057499">
    <property type="entry name" value="Kelch_FKB95"/>
</dbReference>
<dbReference type="InterPro" id="IPR006652">
    <property type="entry name" value="Kelch_1"/>
</dbReference>
<reference evidence="2" key="1">
    <citation type="submission" date="2019-07" db="EMBL/GenBank/DDBJ databases">
        <authorList>
            <person name="Dittberner H."/>
        </authorList>
    </citation>
    <scope>NUCLEOTIDE SEQUENCE [LARGE SCALE GENOMIC DNA]</scope>
</reference>
<feature type="domain" description="F-box" evidence="1">
    <location>
        <begin position="16"/>
        <end position="64"/>
    </location>
</feature>
<name>A0A565CHN6_9BRAS</name>
<dbReference type="PANTHER" id="PTHR24414">
    <property type="entry name" value="F-BOX/KELCH-REPEAT PROTEIN SKIP4"/>
    <property type="match status" value="1"/>
</dbReference>
<sequence length="359" mass="41082">MVTTEETRKSSESPAPTSFSSLPYDVTLNILARITRLHRRTLSLVSKNFGSLVASRELHVTRTLIGKTENYMYVCLKTRKNSEPRWFMLASTPNQQKLIPIPPFPYEYPESPTIVSVDSEIYLIGGFLKDERRRKVFLLDCQSHQWHTLPEMRIPRGKSAAEVINSKIYVIGGCKSDKIENWGEVYDLKTQTWEQLSSSTTMHLPTQKSTVPGGLVIGGKLYGMDGLKFNFLKDICLVEIESNVFCQISVYNGKVTWCDANKDVWRNVTGLEGLYIPNRFVSVANLCGGRRVTVWWKKEKFLSVGWETEIWCAEVSFERHGVEELQGVVEWSKSVFTFDGCDFCFDFFLNYAILNLAFI</sequence>
<evidence type="ECO:0000259" key="1">
    <source>
        <dbReference type="PROSITE" id="PS50181"/>
    </source>
</evidence>